<keyword evidence="3" id="KW-1185">Reference proteome</keyword>
<feature type="transmembrane region" description="Helical" evidence="1">
    <location>
        <begin position="362"/>
        <end position="384"/>
    </location>
</feature>
<feature type="transmembrane region" description="Helical" evidence="1">
    <location>
        <begin position="295"/>
        <end position="315"/>
    </location>
</feature>
<feature type="transmembrane region" description="Helical" evidence="1">
    <location>
        <begin position="198"/>
        <end position="217"/>
    </location>
</feature>
<accession>A0A9Q1H9B1</accession>
<keyword evidence="1" id="KW-0472">Membrane</keyword>
<comment type="caution">
    <text evidence="2">The sequence shown here is derived from an EMBL/GenBank/DDBJ whole genome shotgun (WGS) entry which is preliminary data.</text>
</comment>
<feature type="transmembrane region" description="Helical" evidence="1">
    <location>
        <begin position="262"/>
        <end position="283"/>
    </location>
</feature>
<dbReference type="OrthoDB" id="10042460at2759"/>
<reference evidence="2" key="1">
    <citation type="submission" date="2021-10" db="EMBL/GenBank/DDBJ databases">
        <title>Tropical sea cucumber genome reveals ecological adaptation and Cuvierian tubules defense mechanism.</title>
        <authorList>
            <person name="Chen T."/>
        </authorList>
    </citation>
    <scope>NUCLEOTIDE SEQUENCE</scope>
    <source>
        <strain evidence="2">Nanhai2018</strain>
        <tissue evidence="2">Muscle</tissue>
    </source>
</reference>
<dbReference type="AlphaFoldDB" id="A0A9Q1H9B1"/>
<protein>
    <submittedName>
        <fullName evidence="2">Uncharacterized protein</fullName>
    </submittedName>
</protein>
<keyword evidence="1" id="KW-1133">Transmembrane helix</keyword>
<feature type="transmembrane region" description="Helical" evidence="1">
    <location>
        <begin position="163"/>
        <end position="186"/>
    </location>
</feature>
<evidence type="ECO:0000256" key="1">
    <source>
        <dbReference type="SAM" id="Phobius"/>
    </source>
</evidence>
<dbReference type="EMBL" id="JAIZAY010000008">
    <property type="protein sequence ID" value="KAJ8037273.1"/>
    <property type="molecule type" value="Genomic_DNA"/>
</dbReference>
<sequence length="489" mass="56791">MASLGFTGEKQPLLQRHDQNENISNNERLTDGWPPIFWFMMKITGMFYHKTVVSNRRCVTCDMDHFERVVTKNTRRKSKFVRRLDSDNLYNLTISYENDHGEVKVGDQRSYLGILYSEMGTNSRQSQSEKKNCKACQACWWDKHGKVQYYTEKSIGVTHWNHMGSWFVSTVILFAIISLLCTELVYVIGDMFGKRKKLLHLLSYSSFLCALAIYPVMNLCSKVRSSLSGRGPGLWATSLNVRFIIRRLQFLDLQKNGAPGKLFLIMCMVWPIVCAMYRCYVVLGLRGQTGTRRSFACFSAGSSMFMWGCFVYLLYTIRLSFQIQLDLILKFLKKFEGQTDLCQNVLRQVTIDFKCFHQCVRIYMTAMIPMCVLAVTTSLTWQYMLNSDKAKEEDVALQKYINTMIWLEIVMFIILAPIAVGGVDVSYVWERFRTNVYCMMGGEHQFFWEEITRYLRNVEGKTPVISFTMILSIVGFYMAVQFGQQDVIY</sequence>
<gene>
    <name evidence="2" type="ORF">HOLleu_18053</name>
</gene>
<name>A0A9Q1H9B1_HOLLE</name>
<evidence type="ECO:0000313" key="3">
    <source>
        <dbReference type="Proteomes" id="UP001152320"/>
    </source>
</evidence>
<dbReference type="Proteomes" id="UP001152320">
    <property type="component" value="Chromosome 8"/>
</dbReference>
<organism evidence="2 3">
    <name type="scientific">Holothuria leucospilota</name>
    <name type="common">Black long sea cucumber</name>
    <name type="synonym">Mertensiothuria leucospilota</name>
    <dbReference type="NCBI Taxonomy" id="206669"/>
    <lineage>
        <taxon>Eukaryota</taxon>
        <taxon>Metazoa</taxon>
        <taxon>Echinodermata</taxon>
        <taxon>Eleutherozoa</taxon>
        <taxon>Echinozoa</taxon>
        <taxon>Holothuroidea</taxon>
        <taxon>Aspidochirotacea</taxon>
        <taxon>Aspidochirotida</taxon>
        <taxon>Holothuriidae</taxon>
        <taxon>Holothuria</taxon>
    </lineage>
</organism>
<feature type="transmembrane region" description="Helical" evidence="1">
    <location>
        <begin position="464"/>
        <end position="483"/>
    </location>
</feature>
<feature type="transmembrane region" description="Helical" evidence="1">
    <location>
        <begin position="405"/>
        <end position="429"/>
    </location>
</feature>
<keyword evidence="1" id="KW-0812">Transmembrane</keyword>
<evidence type="ECO:0000313" key="2">
    <source>
        <dbReference type="EMBL" id="KAJ8037273.1"/>
    </source>
</evidence>
<proteinExistence type="predicted"/>